<dbReference type="EMBL" id="SDRB02007632">
    <property type="protein sequence ID" value="THG10867.1"/>
    <property type="molecule type" value="Genomic_DNA"/>
</dbReference>
<feature type="repeat" description="PPR" evidence="2">
    <location>
        <begin position="258"/>
        <end position="288"/>
    </location>
</feature>
<dbReference type="InterPro" id="IPR046848">
    <property type="entry name" value="E_motif"/>
</dbReference>
<feature type="repeat" description="PPR" evidence="2">
    <location>
        <begin position="289"/>
        <end position="323"/>
    </location>
</feature>
<evidence type="ECO:0000256" key="3">
    <source>
        <dbReference type="SAM" id="MobiDB-lite"/>
    </source>
</evidence>
<feature type="repeat" description="PPR" evidence="2">
    <location>
        <begin position="126"/>
        <end position="160"/>
    </location>
</feature>
<name>A0A4V3WN23_CAMSN</name>
<evidence type="ECO:0000256" key="2">
    <source>
        <dbReference type="PROSITE-ProRule" id="PRU00708"/>
    </source>
</evidence>
<gene>
    <name evidence="5" type="ORF">TEA_025802</name>
</gene>
<comment type="caution">
    <text evidence="5">The sequence shown here is derived from an EMBL/GenBank/DDBJ whole genome shotgun (WGS) entry which is preliminary data.</text>
</comment>
<dbReference type="FunFam" id="1.25.40.10:FF:000442">
    <property type="entry name" value="Pentatricopeptide repeat-containing protein At3g49710"/>
    <property type="match status" value="2"/>
</dbReference>
<evidence type="ECO:0000256" key="1">
    <source>
        <dbReference type="ARBA" id="ARBA00022737"/>
    </source>
</evidence>
<dbReference type="FunFam" id="1.25.40.10:FF:000366">
    <property type="entry name" value="Pentatricopeptide (PPR) repeat-containing protein"/>
    <property type="match status" value="1"/>
</dbReference>
<keyword evidence="1" id="KW-0677">Repeat</keyword>
<dbReference type="Pfam" id="PF00026">
    <property type="entry name" value="Asp"/>
    <property type="match status" value="1"/>
</dbReference>
<feature type="repeat" description="PPR" evidence="2">
    <location>
        <begin position="391"/>
        <end position="425"/>
    </location>
</feature>
<dbReference type="SUPFAM" id="SSF48452">
    <property type="entry name" value="TPR-like"/>
    <property type="match status" value="1"/>
</dbReference>
<dbReference type="Gene3D" id="2.40.70.10">
    <property type="entry name" value="Acid Proteases"/>
    <property type="match status" value="1"/>
</dbReference>
<organism evidence="5 6">
    <name type="scientific">Camellia sinensis var. sinensis</name>
    <name type="common">China tea</name>
    <dbReference type="NCBI Taxonomy" id="542762"/>
    <lineage>
        <taxon>Eukaryota</taxon>
        <taxon>Viridiplantae</taxon>
        <taxon>Streptophyta</taxon>
        <taxon>Embryophyta</taxon>
        <taxon>Tracheophyta</taxon>
        <taxon>Spermatophyta</taxon>
        <taxon>Magnoliopsida</taxon>
        <taxon>eudicotyledons</taxon>
        <taxon>Gunneridae</taxon>
        <taxon>Pentapetalae</taxon>
        <taxon>asterids</taxon>
        <taxon>Ericales</taxon>
        <taxon>Theaceae</taxon>
        <taxon>Camellia</taxon>
    </lineage>
</organism>
<dbReference type="SUPFAM" id="SSF50630">
    <property type="entry name" value="Acid proteases"/>
    <property type="match status" value="1"/>
</dbReference>
<dbReference type="NCBIfam" id="TIGR00756">
    <property type="entry name" value="PPR"/>
    <property type="match status" value="8"/>
</dbReference>
<dbReference type="PANTHER" id="PTHR47926:SF465">
    <property type="entry name" value="PENTATRICOPEPTIDE REPEAT (PPR-LIKE) SUPERFAMILY PROTEIN"/>
    <property type="match status" value="1"/>
</dbReference>
<feature type="domain" description="Peptidase A1" evidence="4">
    <location>
        <begin position="594"/>
        <end position="668"/>
    </location>
</feature>
<dbReference type="FunFam" id="1.25.40.10:FF:000031">
    <property type="entry name" value="Pentatricopeptide repeat-containing protein mitochondrial"/>
    <property type="match status" value="1"/>
</dbReference>
<dbReference type="Pfam" id="PF13041">
    <property type="entry name" value="PPR_2"/>
    <property type="match status" value="2"/>
</dbReference>
<dbReference type="InterPro" id="IPR011990">
    <property type="entry name" value="TPR-like_helical_dom_sf"/>
</dbReference>
<feature type="compositionally biased region" description="Low complexity" evidence="3">
    <location>
        <begin position="1"/>
        <end position="14"/>
    </location>
</feature>
<evidence type="ECO:0000313" key="6">
    <source>
        <dbReference type="Proteomes" id="UP000306102"/>
    </source>
</evidence>
<evidence type="ECO:0000313" key="5">
    <source>
        <dbReference type="EMBL" id="THG10867.1"/>
    </source>
</evidence>
<feature type="region of interest" description="Disordered" evidence="3">
    <location>
        <begin position="1"/>
        <end position="23"/>
    </location>
</feature>
<keyword evidence="6" id="KW-1185">Reference proteome</keyword>
<dbReference type="PROSITE" id="PS51375">
    <property type="entry name" value="PPR"/>
    <property type="match status" value="5"/>
</dbReference>
<reference evidence="5 6" key="1">
    <citation type="journal article" date="2018" name="Proc. Natl. Acad. Sci. U.S.A.">
        <title>Draft genome sequence of Camellia sinensis var. sinensis provides insights into the evolution of the tea genome and tea quality.</title>
        <authorList>
            <person name="Wei C."/>
            <person name="Yang H."/>
            <person name="Wang S."/>
            <person name="Zhao J."/>
            <person name="Liu C."/>
            <person name="Gao L."/>
            <person name="Xia E."/>
            <person name="Lu Y."/>
            <person name="Tai Y."/>
            <person name="She G."/>
            <person name="Sun J."/>
            <person name="Cao H."/>
            <person name="Tong W."/>
            <person name="Gao Q."/>
            <person name="Li Y."/>
            <person name="Deng W."/>
            <person name="Jiang X."/>
            <person name="Wang W."/>
            <person name="Chen Q."/>
            <person name="Zhang S."/>
            <person name="Li H."/>
            <person name="Wu J."/>
            <person name="Wang P."/>
            <person name="Li P."/>
            <person name="Shi C."/>
            <person name="Zheng F."/>
            <person name="Jian J."/>
            <person name="Huang B."/>
            <person name="Shan D."/>
            <person name="Shi M."/>
            <person name="Fang C."/>
            <person name="Yue Y."/>
            <person name="Li F."/>
            <person name="Li D."/>
            <person name="Wei S."/>
            <person name="Han B."/>
            <person name="Jiang C."/>
            <person name="Yin Y."/>
            <person name="Xia T."/>
            <person name="Zhang Z."/>
            <person name="Bennetzen J.L."/>
            <person name="Zhao S."/>
            <person name="Wan X."/>
        </authorList>
    </citation>
    <scope>NUCLEOTIDE SEQUENCE [LARGE SCALE GENOMIC DNA]</scope>
    <source>
        <strain evidence="6">cv. Shuchazao</strain>
        <tissue evidence="5">Leaf</tissue>
    </source>
</reference>
<sequence>MPSLSSSSRIFRPPFRTKPKPKPKRHCIVQPILELFSKGHIKQALESLGLLARKGIRLDSRTLASFLQECANTKSLKEGKWVHLHLKLTGLKQPNTFLSNHLINLYCKCGNHVGARKVFDKMSVRNLYSWNNMLSGYVKLGMVKPARRLFDQMPEKDVVSWNTMVIGYAKSGYCDEALRFYRDFRRLSIGFNEFSFAGVLTVCVKLKELGLSRQVHCQVLAAGFLPNVVLSSSVVDVYAKCGEMSDARRLFDEMTIRDVLAWTTLVSGYAKWGDMKLASELFDRMPEKNPVSWTSLIAGYARNNMGNNALELFTKMMLFQIRPDQFTFSSCLCACASIASLKHGKQIHAYLIRSGFKPNAIVVSSLIDMYSKCGCLGVGRQVFDIMGNKQDYVLWNTMISALAQHGCGEEAIQMYNDMVRSGVKPDRITFVVILNACSHSGLVEEGLTYFQSMTKEHGIVPDQEHYACLVDLLGRAGCFDELMNQLDKMPCKPDGLVWNALLGVCRIHGNLELGRKAAENLIELEPQSSAAYVLLSSIYAALGKWESVEKVRQLMKKRHVKKERAISWVEMENKLHAFTVSDRLHPLKEEIYSVLEQVKLDSPPKEFSVQINTGSDILWVTYNSCNDCPQSSGHGIEFNFFDAASSTTASLVSCSDPILCLYSSNCCR</sequence>
<evidence type="ECO:0000259" key="4">
    <source>
        <dbReference type="PROSITE" id="PS51767"/>
    </source>
</evidence>
<accession>A0A4V3WN23</accession>
<dbReference type="Gene3D" id="1.25.40.10">
    <property type="entry name" value="Tetratricopeptide repeat domain"/>
    <property type="match status" value="4"/>
</dbReference>
<dbReference type="InterPro" id="IPR002885">
    <property type="entry name" value="PPR_rpt"/>
</dbReference>
<dbReference type="PANTHER" id="PTHR47926">
    <property type="entry name" value="PENTATRICOPEPTIDE REPEAT-CONTAINING PROTEIN"/>
    <property type="match status" value="1"/>
</dbReference>
<dbReference type="AlphaFoldDB" id="A0A4V3WN23"/>
<proteinExistence type="predicted"/>
<dbReference type="InterPro" id="IPR021109">
    <property type="entry name" value="Peptidase_aspartic_dom_sf"/>
</dbReference>
<dbReference type="InterPro" id="IPR046960">
    <property type="entry name" value="PPR_At4g14850-like_plant"/>
</dbReference>
<dbReference type="Proteomes" id="UP000306102">
    <property type="component" value="Unassembled WGS sequence"/>
</dbReference>
<feature type="repeat" description="PPR" evidence="2">
    <location>
        <begin position="426"/>
        <end position="461"/>
    </location>
</feature>
<dbReference type="GO" id="GO:0003723">
    <property type="term" value="F:RNA binding"/>
    <property type="evidence" value="ECO:0007669"/>
    <property type="project" value="InterPro"/>
</dbReference>
<dbReference type="InterPro" id="IPR033121">
    <property type="entry name" value="PEPTIDASE_A1"/>
</dbReference>
<dbReference type="Pfam" id="PF01535">
    <property type="entry name" value="PPR"/>
    <property type="match status" value="5"/>
</dbReference>
<dbReference type="PROSITE" id="PS51767">
    <property type="entry name" value="PEPTIDASE_A1"/>
    <property type="match status" value="1"/>
</dbReference>
<dbReference type="GO" id="GO:0009451">
    <property type="term" value="P:RNA modification"/>
    <property type="evidence" value="ECO:0007669"/>
    <property type="project" value="InterPro"/>
</dbReference>
<dbReference type="Pfam" id="PF20431">
    <property type="entry name" value="E_motif"/>
    <property type="match status" value="1"/>
</dbReference>
<protein>
    <recommendedName>
        <fullName evidence="4">Peptidase A1 domain-containing protein</fullName>
    </recommendedName>
</protein>